<feature type="compositionally biased region" description="Polar residues" evidence="1">
    <location>
        <begin position="1"/>
        <end position="11"/>
    </location>
</feature>
<evidence type="ECO:0000313" key="3">
    <source>
        <dbReference type="Proteomes" id="UP000234145"/>
    </source>
</evidence>
<proteinExistence type="predicted"/>
<dbReference type="Proteomes" id="UP000234145">
    <property type="component" value="Unassembled WGS sequence"/>
</dbReference>
<dbReference type="EMBL" id="PFMS01000014">
    <property type="protein sequence ID" value="PIZ17278.1"/>
    <property type="molecule type" value="Genomic_DNA"/>
</dbReference>
<accession>A0A2H9PCZ3</accession>
<organism evidence="2 3">
    <name type="scientific">Candidatus Desantisbacteria bacterium CG_4_10_14_0_8_um_filter_39_17</name>
    <dbReference type="NCBI Taxonomy" id="1974542"/>
    <lineage>
        <taxon>Bacteria</taxon>
        <taxon>Candidatus Desantisiibacteriota</taxon>
    </lineage>
</organism>
<dbReference type="AlphaFoldDB" id="A0A2H9PCZ3"/>
<reference evidence="3" key="1">
    <citation type="submission" date="2017-09" db="EMBL/GenBank/DDBJ databases">
        <title>Depth-based differentiation of microbial function through sediment-hosted aquifers and enrichment of novel symbionts in the deep terrestrial subsurface.</title>
        <authorList>
            <person name="Probst A.J."/>
            <person name="Ladd B."/>
            <person name="Jarett J.K."/>
            <person name="Geller-Mcgrath D.E."/>
            <person name="Sieber C.M.K."/>
            <person name="Emerson J.B."/>
            <person name="Anantharaman K."/>
            <person name="Thomas B.C."/>
            <person name="Malmstrom R."/>
            <person name="Stieglmeier M."/>
            <person name="Klingl A."/>
            <person name="Woyke T."/>
            <person name="Ryan C.M."/>
            <person name="Banfield J.F."/>
        </authorList>
    </citation>
    <scope>NUCLEOTIDE SEQUENCE [LARGE SCALE GENOMIC DNA]</scope>
</reference>
<comment type="caution">
    <text evidence="2">The sequence shown here is derived from an EMBL/GenBank/DDBJ whole genome shotgun (WGS) entry which is preliminary data.</text>
</comment>
<evidence type="ECO:0000313" key="2">
    <source>
        <dbReference type="EMBL" id="PIZ17278.1"/>
    </source>
</evidence>
<gene>
    <name evidence="2" type="ORF">COY51_00630</name>
</gene>
<evidence type="ECO:0000256" key="1">
    <source>
        <dbReference type="SAM" id="MobiDB-lite"/>
    </source>
</evidence>
<protein>
    <submittedName>
        <fullName evidence="2">Uncharacterized protein</fullName>
    </submittedName>
</protein>
<feature type="region of interest" description="Disordered" evidence="1">
    <location>
        <begin position="1"/>
        <end position="20"/>
    </location>
</feature>
<name>A0A2H9PCZ3_9BACT</name>
<sequence length="68" mass="7842">MLNTEIPQNESWVPGPQDLTPASGNSRVPFANLFFHPREPLFLWVLLHRSILEPLGLWGQARNEYVDE</sequence>